<sequence>MPPVAESKTVKKIILDCDPGHDDAVALLLAHGNPEIELLAVTTVVGNQTLPKVTRNALAVAAVAGITGVPFAAGCTRPLIRDIQVAPDIHGESGLDGPLLPEPEIELDARHAVDLIIETVLAHEPGTITLVPTGGLTNIAMAARKAPEIIGRVKEVVLMGGGYHVGNFSAVAEFNIAIDPEAAHIVFNAGWPVVMVGLDLTHQALATAEVAAQIAAVGTAPARFVGELLEFFGQAYKDVQGFEAPPVHDPCAVAYVIDPSIVKTRRTPVDIELAGGLTRGMTVADFRMPAPEDCRTSVAVELDHGRFWALVVDALERIGER</sequence>
<accession>A0ABU1JB22</accession>
<dbReference type="InterPro" id="IPR001910">
    <property type="entry name" value="Inosine/uridine_hydrolase_dom"/>
</dbReference>
<evidence type="ECO:0000256" key="2">
    <source>
        <dbReference type="ARBA" id="ARBA00023295"/>
    </source>
</evidence>
<dbReference type="Pfam" id="PF01156">
    <property type="entry name" value="IU_nuc_hydro"/>
    <property type="match status" value="1"/>
</dbReference>
<dbReference type="GO" id="GO:0008477">
    <property type="term" value="F:purine nucleosidase activity"/>
    <property type="evidence" value="ECO:0007669"/>
    <property type="project" value="UniProtKB-EC"/>
</dbReference>
<keyword evidence="1 4" id="KW-0378">Hydrolase</keyword>
<gene>
    <name evidence="4" type="ORF">JOE69_001842</name>
</gene>
<dbReference type="Proteomes" id="UP001185069">
    <property type="component" value="Unassembled WGS sequence"/>
</dbReference>
<dbReference type="Gene3D" id="3.90.245.10">
    <property type="entry name" value="Ribonucleoside hydrolase-like"/>
    <property type="match status" value="1"/>
</dbReference>
<dbReference type="RefSeq" id="WP_309798042.1">
    <property type="nucleotide sequence ID" value="NZ_BAAAHY010000005.1"/>
</dbReference>
<feature type="domain" description="Inosine/uridine-preferring nucleoside hydrolase" evidence="3">
    <location>
        <begin position="13"/>
        <end position="309"/>
    </location>
</feature>
<comment type="caution">
    <text evidence="4">The sequence shown here is derived from an EMBL/GenBank/DDBJ whole genome shotgun (WGS) entry which is preliminary data.</text>
</comment>
<proteinExistence type="predicted"/>
<dbReference type="PROSITE" id="PS01247">
    <property type="entry name" value="IUNH"/>
    <property type="match status" value="1"/>
</dbReference>
<evidence type="ECO:0000313" key="4">
    <source>
        <dbReference type="EMBL" id="MDR6269604.1"/>
    </source>
</evidence>
<dbReference type="InterPro" id="IPR015910">
    <property type="entry name" value="I/U_nuclsd_hydro_CS"/>
</dbReference>
<dbReference type="SUPFAM" id="SSF53590">
    <property type="entry name" value="Nucleoside hydrolase"/>
    <property type="match status" value="1"/>
</dbReference>
<dbReference type="InterPro" id="IPR023186">
    <property type="entry name" value="IUNH"/>
</dbReference>
<keyword evidence="2 4" id="KW-0326">Glycosidase</keyword>
<dbReference type="EC" id="3.2.2.1" evidence="4"/>
<dbReference type="PANTHER" id="PTHR12304">
    <property type="entry name" value="INOSINE-URIDINE PREFERRING NUCLEOSIDE HYDROLASE"/>
    <property type="match status" value="1"/>
</dbReference>
<organism evidence="4 5">
    <name type="scientific">Arthrobacter russicus</name>
    <dbReference type="NCBI Taxonomy" id="172040"/>
    <lineage>
        <taxon>Bacteria</taxon>
        <taxon>Bacillati</taxon>
        <taxon>Actinomycetota</taxon>
        <taxon>Actinomycetes</taxon>
        <taxon>Micrococcales</taxon>
        <taxon>Micrococcaceae</taxon>
        <taxon>Arthrobacter</taxon>
    </lineage>
</organism>
<evidence type="ECO:0000256" key="1">
    <source>
        <dbReference type="ARBA" id="ARBA00022801"/>
    </source>
</evidence>
<evidence type="ECO:0000259" key="3">
    <source>
        <dbReference type="Pfam" id="PF01156"/>
    </source>
</evidence>
<dbReference type="PANTHER" id="PTHR12304:SF4">
    <property type="entry name" value="URIDINE NUCLEOSIDASE"/>
    <property type="match status" value="1"/>
</dbReference>
<dbReference type="EMBL" id="JAVDQF010000001">
    <property type="protein sequence ID" value="MDR6269604.1"/>
    <property type="molecule type" value="Genomic_DNA"/>
</dbReference>
<dbReference type="CDD" id="cd02651">
    <property type="entry name" value="nuc_hydro_IU_UC_XIUA"/>
    <property type="match status" value="1"/>
</dbReference>
<name>A0ABU1JB22_9MICC</name>
<keyword evidence="5" id="KW-1185">Reference proteome</keyword>
<dbReference type="InterPro" id="IPR036452">
    <property type="entry name" value="Ribo_hydro-like"/>
</dbReference>
<protein>
    <submittedName>
        <fullName evidence="4">Purine nucleosidase</fullName>
        <ecNumber evidence="4">3.2.2.1</ecNumber>
    </submittedName>
</protein>
<reference evidence="4 5" key="1">
    <citation type="submission" date="2023-07" db="EMBL/GenBank/DDBJ databases">
        <title>Sequencing the genomes of 1000 actinobacteria strains.</title>
        <authorList>
            <person name="Klenk H.-P."/>
        </authorList>
    </citation>
    <scope>NUCLEOTIDE SEQUENCE [LARGE SCALE GENOMIC DNA]</scope>
    <source>
        <strain evidence="4 5">DSM 14555</strain>
    </source>
</reference>
<evidence type="ECO:0000313" key="5">
    <source>
        <dbReference type="Proteomes" id="UP001185069"/>
    </source>
</evidence>